<keyword evidence="3" id="KW-1185">Reference proteome</keyword>
<dbReference type="Proteomes" id="UP001443914">
    <property type="component" value="Unassembled WGS sequence"/>
</dbReference>
<organism evidence="2 3">
    <name type="scientific">Saponaria officinalis</name>
    <name type="common">Common soapwort</name>
    <name type="synonym">Lychnis saponaria</name>
    <dbReference type="NCBI Taxonomy" id="3572"/>
    <lineage>
        <taxon>Eukaryota</taxon>
        <taxon>Viridiplantae</taxon>
        <taxon>Streptophyta</taxon>
        <taxon>Embryophyta</taxon>
        <taxon>Tracheophyta</taxon>
        <taxon>Spermatophyta</taxon>
        <taxon>Magnoliopsida</taxon>
        <taxon>eudicotyledons</taxon>
        <taxon>Gunneridae</taxon>
        <taxon>Pentapetalae</taxon>
        <taxon>Caryophyllales</taxon>
        <taxon>Caryophyllaceae</taxon>
        <taxon>Caryophylleae</taxon>
        <taxon>Saponaria</taxon>
    </lineage>
</organism>
<evidence type="ECO:0000313" key="2">
    <source>
        <dbReference type="EMBL" id="KAK9674421.1"/>
    </source>
</evidence>
<feature type="region of interest" description="Disordered" evidence="1">
    <location>
        <begin position="246"/>
        <end position="292"/>
    </location>
</feature>
<feature type="compositionally biased region" description="Polar residues" evidence="1">
    <location>
        <begin position="143"/>
        <end position="152"/>
    </location>
</feature>
<reference evidence="2" key="1">
    <citation type="submission" date="2024-03" db="EMBL/GenBank/DDBJ databases">
        <title>WGS assembly of Saponaria officinalis var. Norfolk2.</title>
        <authorList>
            <person name="Jenkins J."/>
            <person name="Shu S."/>
            <person name="Grimwood J."/>
            <person name="Barry K."/>
            <person name="Goodstein D."/>
            <person name="Schmutz J."/>
            <person name="Leebens-Mack J."/>
            <person name="Osbourn A."/>
        </authorList>
    </citation>
    <scope>NUCLEOTIDE SEQUENCE [LARGE SCALE GENOMIC DNA]</scope>
    <source>
        <strain evidence="2">JIC</strain>
    </source>
</reference>
<evidence type="ECO:0000313" key="3">
    <source>
        <dbReference type="Proteomes" id="UP001443914"/>
    </source>
</evidence>
<dbReference type="AlphaFoldDB" id="A0AAW1HE98"/>
<evidence type="ECO:0000256" key="1">
    <source>
        <dbReference type="SAM" id="MobiDB-lite"/>
    </source>
</evidence>
<feature type="compositionally biased region" description="Basic and acidic residues" evidence="1">
    <location>
        <begin position="96"/>
        <end position="109"/>
    </location>
</feature>
<feature type="compositionally biased region" description="Basic and acidic residues" evidence="1">
    <location>
        <begin position="122"/>
        <end position="141"/>
    </location>
</feature>
<feature type="region of interest" description="Disordered" evidence="1">
    <location>
        <begin position="169"/>
        <end position="196"/>
    </location>
</feature>
<proteinExistence type="predicted"/>
<feature type="compositionally biased region" description="Low complexity" evidence="1">
    <location>
        <begin position="258"/>
        <end position="267"/>
    </location>
</feature>
<protein>
    <submittedName>
        <fullName evidence="2">Uncharacterized protein</fullName>
    </submittedName>
</protein>
<comment type="caution">
    <text evidence="2">The sequence shown here is derived from an EMBL/GenBank/DDBJ whole genome shotgun (WGS) entry which is preliminary data.</text>
</comment>
<gene>
    <name evidence="2" type="ORF">RND81_12G231600</name>
</gene>
<feature type="compositionally biased region" description="Basic and acidic residues" evidence="1">
    <location>
        <begin position="282"/>
        <end position="292"/>
    </location>
</feature>
<dbReference type="EMBL" id="JBDFQZ010000012">
    <property type="protein sequence ID" value="KAK9674421.1"/>
    <property type="molecule type" value="Genomic_DNA"/>
</dbReference>
<feature type="compositionally biased region" description="Low complexity" evidence="1">
    <location>
        <begin position="185"/>
        <end position="196"/>
    </location>
</feature>
<sequence length="515" mass="56318">MVKISVVAMFKSVELNHWAFLEEIEAPMWADLTLERNMAAEHNDDAWFHTSHSFHHLSARQLRSAFAHPDVGNDFVNFNLQGVCSPKLPSSVSKSRGKDYISKPQRNKDTLSVSKNHPVNDLGRKISRLDRAPSQDSKPKASPENQSDVTDSITITMCSDSRATIISSNSQGLADGRDTNVSLNSQSVGTSGVSSSTITTVSQKHDKNFSEVSKEAFVPAGSLLNALKTNLRRSCATRPALRVEVCDDRESKGRKSSSGKSSVGSSSTGYDGKVKRSVAPTKTDRLEQAKRDINVNLKPRGHTSLIGKPASMSISKSTLQVKKQPIGYKQKNYKVLGVADPKNFVQPMKGRIISNKVCDVPVKKMAAGLKLKEYRNSNTRDLQKPVQPIKGKAKAQKLVEASAKTRTCYTSRIEGRGTVVASTFPQGVKLKVPILEKGTDLPRHGAPAVKDNKERIALSRISSGNCNMPGLRTVDQKRLTKLSENKVSVASVVSKVKAGRLDDKKLSSEARVYLR</sequence>
<name>A0AAW1HE98_SAPOF</name>
<feature type="region of interest" description="Disordered" evidence="1">
    <location>
        <begin position="88"/>
        <end position="152"/>
    </location>
</feature>
<accession>A0AAW1HE98</accession>